<dbReference type="Pfam" id="PF04075">
    <property type="entry name" value="F420H2_quin_red"/>
    <property type="match status" value="1"/>
</dbReference>
<evidence type="ECO:0000313" key="4">
    <source>
        <dbReference type="Proteomes" id="UP000199417"/>
    </source>
</evidence>
<dbReference type="GO" id="GO:0070967">
    <property type="term" value="F:coenzyme F420 binding"/>
    <property type="evidence" value="ECO:0007669"/>
    <property type="project" value="TreeGrafter"/>
</dbReference>
<dbReference type="GO" id="GO:0016491">
    <property type="term" value="F:oxidoreductase activity"/>
    <property type="evidence" value="ECO:0007669"/>
    <property type="project" value="InterPro"/>
</dbReference>
<comment type="catalytic activity">
    <reaction evidence="2">
        <text>oxidized coenzyme F420-(gamma-L-Glu)(n) + a quinol + H(+) = reduced coenzyme F420-(gamma-L-Glu)(n) + a quinone</text>
        <dbReference type="Rhea" id="RHEA:39663"/>
        <dbReference type="Rhea" id="RHEA-COMP:12939"/>
        <dbReference type="Rhea" id="RHEA-COMP:14378"/>
        <dbReference type="ChEBI" id="CHEBI:15378"/>
        <dbReference type="ChEBI" id="CHEBI:24646"/>
        <dbReference type="ChEBI" id="CHEBI:132124"/>
        <dbReference type="ChEBI" id="CHEBI:133980"/>
        <dbReference type="ChEBI" id="CHEBI:139511"/>
    </reaction>
</comment>
<protein>
    <submittedName>
        <fullName evidence="3">Deazaflavin-dependent oxidoreductase, nitroreductase family</fullName>
    </submittedName>
</protein>
<dbReference type="InterPro" id="IPR004378">
    <property type="entry name" value="F420H2_quin_Rdtase"/>
</dbReference>
<dbReference type="GO" id="GO:0005886">
    <property type="term" value="C:plasma membrane"/>
    <property type="evidence" value="ECO:0007669"/>
    <property type="project" value="TreeGrafter"/>
</dbReference>
<organism evidence="3 4">
    <name type="scientific">Rhodococcus tukisamuensis</name>
    <dbReference type="NCBI Taxonomy" id="168276"/>
    <lineage>
        <taxon>Bacteria</taxon>
        <taxon>Bacillati</taxon>
        <taxon>Actinomycetota</taxon>
        <taxon>Actinomycetes</taxon>
        <taxon>Mycobacteriales</taxon>
        <taxon>Nocardiaceae</taxon>
        <taxon>Rhodococcus</taxon>
    </lineage>
</organism>
<evidence type="ECO:0000313" key="3">
    <source>
        <dbReference type="EMBL" id="SDD34272.1"/>
    </source>
</evidence>
<gene>
    <name evidence="3" type="ORF">SAMN05444580_10414</name>
</gene>
<dbReference type="STRING" id="168276.SAMN05444580_10414"/>
<dbReference type="InterPro" id="IPR012349">
    <property type="entry name" value="Split_barrel_FMN-bd"/>
</dbReference>
<evidence type="ECO:0000256" key="2">
    <source>
        <dbReference type="ARBA" id="ARBA00049106"/>
    </source>
</evidence>
<proteinExistence type="inferred from homology"/>
<dbReference type="EMBL" id="FNAB01000004">
    <property type="protein sequence ID" value="SDD34272.1"/>
    <property type="molecule type" value="Genomic_DNA"/>
</dbReference>
<dbReference type="Proteomes" id="UP000199417">
    <property type="component" value="Unassembled WGS sequence"/>
</dbReference>
<dbReference type="PANTHER" id="PTHR39428">
    <property type="entry name" value="F420H(2)-DEPENDENT QUINONE REDUCTASE RV1261C"/>
    <property type="match status" value="1"/>
</dbReference>
<dbReference type="PANTHER" id="PTHR39428:SF1">
    <property type="entry name" value="F420H(2)-DEPENDENT QUINONE REDUCTASE RV1261C"/>
    <property type="match status" value="1"/>
</dbReference>
<reference evidence="3 4" key="1">
    <citation type="submission" date="2016-10" db="EMBL/GenBank/DDBJ databases">
        <authorList>
            <person name="de Groot N.N."/>
        </authorList>
    </citation>
    <scope>NUCLEOTIDE SEQUENCE [LARGE SCALE GENOMIC DNA]</scope>
    <source>
        <strain evidence="3 4">JCM 11308</strain>
    </source>
</reference>
<accession>A0A1G6TYN2</accession>
<dbReference type="Gene3D" id="2.30.110.10">
    <property type="entry name" value="Electron Transport, Fmn-binding Protein, Chain A"/>
    <property type="match status" value="1"/>
</dbReference>
<sequence length="193" mass="21693">MAAGPAMPDRNSDCRGLTWAYDLRMPLRYVDPAKKHGPVYKATERFGRSRIGQLYVRKIASRTDPWVYRVTGGRLPSRDWSVPSAPLRTTGAKSGLPREVQVSYFHDGSDPILIASNYGGARHPHWYHNLIAHPECQLGGERFVATAITGADEHERLYALAERVYAGYHDYRVKTAPIGRQIPVFRLSRSESG</sequence>
<dbReference type="AlphaFoldDB" id="A0A1G6TYN2"/>
<evidence type="ECO:0000256" key="1">
    <source>
        <dbReference type="ARBA" id="ARBA00008710"/>
    </source>
</evidence>
<name>A0A1G6TYN2_9NOCA</name>
<keyword evidence="4" id="KW-1185">Reference proteome</keyword>
<comment type="similarity">
    <text evidence="1">Belongs to the F420H(2)-dependent quinone reductase family.</text>
</comment>
<dbReference type="NCBIfam" id="TIGR00026">
    <property type="entry name" value="hi_GC_TIGR00026"/>
    <property type="match status" value="1"/>
</dbReference>